<organism evidence="1 2">
    <name type="scientific">Diploscapter pachys</name>
    <dbReference type="NCBI Taxonomy" id="2018661"/>
    <lineage>
        <taxon>Eukaryota</taxon>
        <taxon>Metazoa</taxon>
        <taxon>Ecdysozoa</taxon>
        <taxon>Nematoda</taxon>
        <taxon>Chromadorea</taxon>
        <taxon>Rhabditida</taxon>
        <taxon>Rhabditina</taxon>
        <taxon>Rhabditomorpha</taxon>
        <taxon>Rhabditoidea</taxon>
        <taxon>Rhabditidae</taxon>
        <taxon>Diploscapter</taxon>
    </lineage>
</organism>
<proteinExistence type="predicted"/>
<name>A0A2A2JZM9_9BILA</name>
<protein>
    <submittedName>
        <fullName evidence="1">Uncharacterized protein</fullName>
    </submittedName>
</protein>
<dbReference type="EMBL" id="LIAE01010008">
    <property type="protein sequence ID" value="PAV66999.1"/>
    <property type="molecule type" value="Genomic_DNA"/>
</dbReference>
<sequence length="88" mass="9301">MMAADCCWERLAWAGIENMATLASRSDAADSLVNGMGVRIPLQGVEGDRLRKRKMPTLSPMTTGAGEVAMCISAQTCKLSSTARPAAL</sequence>
<accession>A0A2A2JZM9</accession>
<evidence type="ECO:0000313" key="1">
    <source>
        <dbReference type="EMBL" id="PAV66999.1"/>
    </source>
</evidence>
<comment type="caution">
    <text evidence="1">The sequence shown here is derived from an EMBL/GenBank/DDBJ whole genome shotgun (WGS) entry which is preliminary data.</text>
</comment>
<dbReference type="AlphaFoldDB" id="A0A2A2JZM9"/>
<reference evidence="1 2" key="1">
    <citation type="journal article" date="2017" name="Curr. Biol.">
        <title>Genome architecture and evolution of a unichromosomal asexual nematode.</title>
        <authorList>
            <person name="Fradin H."/>
            <person name="Zegar C."/>
            <person name="Gutwein M."/>
            <person name="Lucas J."/>
            <person name="Kovtun M."/>
            <person name="Corcoran D."/>
            <person name="Baugh L.R."/>
            <person name="Kiontke K."/>
            <person name="Gunsalus K."/>
            <person name="Fitch D.H."/>
            <person name="Piano F."/>
        </authorList>
    </citation>
    <scope>NUCLEOTIDE SEQUENCE [LARGE SCALE GENOMIC DNA]</scope>
    <source>
        <strain evidence="1">PF1309</strain>
    </source>
</reference>
<dbReference type="Proteomes" id="UP000218231">
    <property type="component" value="Unassembled WGS sequence"/>
</dbReference>
<evidence type="ECO:0000313" key="2">
    <source>
        <dbReference type="Proteomes" id="UP000218231"/>
    </source>
</evidence>
<keyword evidence="2" id="KW-1185">Reference proteome</keyword>
<gene>
    <name evidence="1" type="ORF">WR25_00475</name>
</gene>